<feature type="region of interest" description="Disordered" evidence="1">
    <location>
        <begin position="115"/>
        <end position="200"/>
    </location>
</feature>
<protein>
    <recommendedName>
        <fullName evidence="4">LTD domain-containing protein</fullName>
    </recommendedName>
</protein>
<dbReference type="EMBL" id="BAABRU010000010">
    <property type="protein sequence ID" value="GAA5529284.1"/>
    <property type="molecule type" value="Genomic_DNA"/>
</dbReference>
<evidence type="ECO:0000256" key="1">
    <source>
        <dbReference type="SAM" id="MobiDB-lite"/>
    </source>
</evidence>
<reference evidence="5 6" key="1">
    <citation type="submission" date="2024-02" db="EMBL/GenBank/DDBJ databases">
        <title>Herpetosiphon gulosus NBRC 112829.</title>
        <authorList>
            <person name="Ichikawa N."/>
            <person name="Katano-Makiyama Y."/>
            <person name="Hidaka K."/>
        </authorList>
    </citation>
    <scope>NUCLEOTIDE SEQUENCE [LARGE SCALE GENOMIC DNA]</scope>
    <source>
        <strain evidence="5 6">NBRC 112829</strain>
    </source>
</reference>
<feature type="transmembrane region" description="Helical" evidence="2">
    <location>
        <begin position="1091"/>
        <end position="1109"/>
    </location>
</feature>
<accession>A0ABP9X1M5</accession>
<keyword evidence="2" id="KW-0812">Transmembrane</keyword>
<feature type="signal peptide" evidence="3">
    <location>
        <begin position="1"/>
        <end position="21"/>
    </location>
</feature>
<gene>
    <name evidence="5" type="ORF">Hgul01_03090</name>
</gene>
<feature type="domain" description="LTD" evidence="4">
    <location>
        <begin position="746"/>
        <end position="861"/>
    </location>
</feature>
<organism evidence="5 6">
    <name type="scientific">Herpetosiphon gulosus</name>
    <dbReference type="NCBI Taxonomy" id="1973496"/>
    <lineage>
        <taxon>Bacteria</taxon>
        <taxon>Bacillati</taxon>
        <taxon>Chloroflexota</taxon>
        <taxon>Chloroflexia</taxon>
        <taxon>Herpetosiphonales</taxon>
        <taxon>Herpetosiphonaceae</taxon>
        <taxon>Herpetosiphon</taxon>
    </lineage>
</organism>
<feature type="domain" description="LTD" evidence="4">
    <location>
        <begin position="449"/>
        <end position="675"/>
    </location>
</feature>
<keyword evidence="2" id="KW-1133">Transmembrane helix</keyword>
<feature type="compositionally biased region" description="Low complexity" evidence="1">
    <location>
        <begin position="135"/>
        <end position="200"/>
    </location>
</feature>
<keyword evidence="3" id="KW-0732">Signal</keyword>
<evidence type="ECO:0000313" key="5">
    <source>
        <dbReference type="EMBL" id="GAA5529284.1"/>
    </source>
</evidence>
<keyword evidence="6" id="KW-1185">Reference proteome</keyword>
<feature type="domain" description="LTD" evidence="4">
    <location>
        <begin position="17"/>
        <end position="117"/>
    </location>
</feature>
<keyword evidence="2" id="KW-0472">Membrane</keyword>
<feature type="chain" id="PRO_5045549696" description="LTD domain-containing protein" evidence="3">
    <location>
        <begin position="22"/>
        <end position="1226"/>
    </location>
</feature>
<dbReference type="PROSITE" id="PS51841">
    <property type="entry name" value="LTD"/>
    <property type="match status" value="5"/>
</dbReference>
<evidence type="ECO:0000256" key="3">
    <source>
        <dbReference type="SAM" id="SignalP"/>
    </source>
</evidence>
<dbReference type="InterPro" id="IPR001322">
    <property type="entry name" value="Lamin_tail_dom"/>
</dbReference>
<dbReference type="Gene3D" id="2.60.40.1260">
    <property type="entry name" value="Lamin Tail domain"/>
    <property type="match status" value="5"/>
</dbReference>
<proteinExistence type="predicted"/>
<dbReference type="SUPFAM" id="SSF74853">
    <property type="entry name" value="Lamin A/C globular tail domain"/>
    <property type="match status" value="6"/>
</dbReference>
<feature type="domain" description="LTD" evidence="4">
    <location>
        <begin position="188"/>
        <end position="290"/>
    </location>
</feature>
<feature type="domain" description="LTD" evidence="4">
    <location>
        <begin position="306"/>
        <end position="422"/>
    </location>
</feature>
<name>A0ABP9X1M5_9CHLR</name>
<comment type="caution">
    <text evidence="5">The sequence shown here is derived from an EMBL/GenBank/DDBJ whole genome shotgun (WGS) entry which is preliminary data.</text>
</comment>
<sequence length="1226" mass="134956">MQRFVWLLMVLGWLWPQPMLAQTSPTQVVLNEFLAIPSSGSEFVELYNPTTTIIDLSGWAVDDIEGGSSPKILPTPTLLAPNDWLVVSLSNVLNNSGDQVRLLDPTGQIIDQHSYTSASQGLSWSRMPDGTGSWQAATTPTPASANSQTTPTSIPTNTATTVPPSTSTATNQPSPTPTPATQTATPISVPTQTPTATPNPTQIRINELMAAPSSGKEWVELYNAGDQAIDLQGWQLDDAVAGANPILLEMIIQPTSWLVISMTNVYNNSADDVRLFDSTGQLIDAFSYNTTISNRTWARIPDGTGTWATNRAPSLGQSNPADLPIVPTHARIVLNEVMSQPLTGTDWIELYNLGPESLDLQGWKIDDQLEGGGAAQTIPHSTIISPNSFLVIPVGTLLNAEIDSVHLITNQGIITDSLDYASSLSNRTWSRWPDGVGPWQAASRATPASSNRQNPSLEPHQLLINEVLAWPHTGEEFVELYNASSVAIDLSGWWLDDQANAGGTPIRIADDSLIEPRSWHTIYSSNLFNDNGDIVRLLDYRLQEYTVWSYSSALPGLSAGRWPDGGLNWHNGMRASPNYRNRELAAIPIGLVINEISPLGNEWIELYSTNAQTLDLSSWSISDDSGTTIRIAANTQISQGQFLTITLSSLLNDSGDSVELAMADGRVVDRLSYTKPLASTTWSRIPDAESWQNNAPATPNQPNRAPQPTAISAIKTPKPTSTVKPTSTPKATAKPKTAKPKPTAQPTIALQANYPSLQINEILPAPRAIDWNADGETNSSDEWIELYNPNNVQVDLTGWQLDDTADAGSRPWRFPAGMRIASQGYLVIFASQSKLSLTNTGEEVRLLQPNGVVIDQVSYAKLDYDQSWGRHPSNQQWQLFAQPSPQQANNPVQSQPTKTMSLGQAQQAPIDSQVVVEGVVSAELNLFRQRAFYLQDASAGMLVFISNNVALPQLRQGMHLQIQAKVGSYHQEPQLIVADADDLKIINNQVNLVIHRPKKLEQANLGQLVKLPLRYKQRHADSLLVEFGSQTLQVRLAQGQNLPQLPTSTQLNVTGIVSRYDDVWRLQVRHVTDLGLPQRLPATSQPNLPILWVWLIGLFGLGWLVRGYGITGGLFPKRGVLVQAKSTIAWPNAPLPTSQAYKKPRFGQRYPRSHVKAWLLRQFRCRKAYGKFRQTPAIFYRATGQSPQSWHRGGQSQCRHWLKQRRNRSAQYTVAQTQRPDQVHRE</sequence>
<dbReference type="InterPro" id="IPR036415">
    <property type="entry name" value="Lamin_tail_dom_sf"/>
</dbReference>
<feature type="compositionally biased region" description="Low complexity" evidence="1">
    <location>
        <begin position="692"/>
        <end position="744"/>
    </location>
</feature>
<evidence type="ECO:0000313" key="6">
    <source>
        <dbReference type="Proteomes" id="UP001428290"/>
    </source>
</evidence>
<evidence type="ECO:0000256" key="2">
    <source>
        <dbReference type="SAM" id="Phobius"/>
    </source>
</evidence>
<dbReference type="Pfam" id="PF00932">
    <property type="entry name" value="LTD"/>
    <property type="match status" value="6"/>
</dbReference>
<feature type="region of interest" description="Disordered" evidence="1">
    <location>
        <begin position="684"/>
        <end position="744"/>
    </location>
</feature>
<evidence type="ECO:0000259" key="4">
    <source>
        <dbReference type="PROSITE" id="PS51841"/>
    </source>
</evidence>
<dbReference type="Proteomes" id="UP001428290">
    <property type="component" value="Unassembled WGS sequence"/>
</dbReference>